<proteinExistence type="inferred from homology"/>
<comment type="caution">
    <text evidence="8">The sequence shown here is derived from an EMBL/GenBank/DDBJ whole genome shotgun (WGS) entry which is preliminary data.</text>
</comment>
<dbReference type="GO" id="GO:0016020">
    <property type="term" value="C:membrane"/>
    <property type="evidence" value="ECO:0007669"/>
    <property type="project" value="TreeGrafter"/>
</dbReference>
<accession>A0A8J7A1V0</accession>
<dbReference type="GO" id="GO:0004222">
    <property type="term" value="F:metalloendopeptidase activity"/>
    <property type="evidence" value="ECO:0007669"/>
    <property type="project" value="InterPro"/>
</dbReference>
<evidence type="ECO:0000313" key="8">
    <source>
        <dbReference type="EMBL" id="MBE9027428.1"/>
    </source>
</evidence>
<evidence type="ECO:0000256" key="1">
    <source>
        <dbReference type="ARBA" id="ARBA00022670"/>
    </source>
</evidence>
<evidence type="ECO:0000259" key="7">
    <source>
        <dbReference type="Pfam" id="PF01435"/>
    </source>
</evidence>
<dbReference type="Pfam" id="PF01435">
    <property type="entry name" value="Peptidase_M48"/>
    <property type="match status" value="1"/>
</dbReference>
<keyword evidence="5 6" id="KW-0482">Metalloprotease</keyword>
<dbReference type="GO" id="GO:0051603">
    <property type="term" value="P:proteolysis involved in protein catabolic process"/>
    <property type="evidence" value="ECO:0007669"/>
    <property type="project" value="TreeGrafter"/>
</dbReference>
<evidence type="ECO:0000256" key="5">
    <source>
        <dbReference type="ARBA" id="ARBA00023049"/>
    </source>
</evidence>
<evidence type="ECO:0000313" key="9">
    <source>
        <dbReference type="Proteomes" id="UP000622533"/>
    </source>
</evidence>
<protein>
    <submittedName>
        <fullName evidence="8">M48 family metallopeptidase</fullName>
    </submittedName>
</protein>
<keyword evidence="1 6" id="KW-0645">Protease</keyword>
<organism evidence="8 9">
    <name type="scientific">Desmonostoc muscorum LEGE 12446</name>
    <dbReference type="NCBI Taxonomy" id="1828758"/>
    <lineage>
        <taxon>Bacteria</taxon>
        <taxon>Bacillati</taxon>
        <taxon>Cyanobacteriota</taxon>
        <taxon>Cyanophyceae</taxon>
        <taxon>Nostocales</taxon>
        <taxon>Nostocaceae</taxon>
        <taxon>Desmonostoc</taxon>
    </lineage>
</organism>
<dbReference type="EMBL" id="JADEXS010000894">
    <property type="protein sequence ID" value="MBE9027428.1"/>
    <property type="molecule type" value="Genomic_DNA"/>
</dbReference>
<keyword evidence="9" id="KW-1185">Reference proteome</keyword>
<dbReference type="InterPro" id="IPR001915">
    <property type="entry name" value="Peptidase_M48"/>
</dbReference>
<dbReference type="Gene3D" id="3.30.2010.10">
    <property type="entry name" value="Metalloproteases ('zincins'), catalytic domain"/>
    <property type="match status" value="1"/>
</dbReference>
<name>A0A8J7A1V0_DESMC</name>
<dbReference type="PANTHER" id="PTHR22726">
    <property type="entry name" value="METALLOENDOPEPTIDASE OMA1"/>
    <property type="match status" value="1"/>
</dbReference>
<evidence type="ECO:0000256" key="4">
    <source>
        <dbReference type="ARBA" id="ARBA00022833"/>
    </source>
</evidence>
<evidence type="ECO:0000256" key="3">
    <source>
        <dbReference type="ARBA" id="ARBA00022801"/>
    </source>
</evidence>
<keyword evidence="3 6" id="KW-0378">Hydrolase</keyword>
<dbReference type="CDD" id="cd07333">
    <property type="entry name" value="M48C_bepA_like"/>
    <property type="match status" value="1"/>
</dbReference>
<dbReference type="RefSeq" id="WP_193924876.1">
    <property type="nucleotide sequence ID" value="NZ_JADEXS020000001.1"/>
</dbReference>
<keyword evidence="2" id="KW-0479">Metal-binding</keyword>
<evidence type="ECO:0000256" key="6">
    <source>
        <dbReference type="RuleBase" id="RU003983"/>
    </source>
</evidence>
<evidence type="ECO:0000256" key="2">
    <source>
        <dbReference type="ARBA" id="ARBA00022723"/>
    </source>
</evidence>
<dbReference type="AlphaFoldDB" id="A0A8J7A1V0"/>
<gene>
    <name evidence="8" type="ORF">IQ276_34940</name>
</gene>
<dbReference type="GO" id="GO:0046872">
    <property type="term" value="F:metal ion binding"/>
    <property type="evidence" value="ECO:0007669"/>
    <property type="project" value="UniProtKB-KW"/>
</dbReference>
<comment type="similarity">
    <text evidence="6">Belongs to the peptidase M48 family.</text>
</comment>
<reference evidence="8" key="1">
    <citation type="submission" date="2020-10" db="EMBL/GenBank/DDBJ databases">
        <authorList>
            <person name="Castelo-Branco R."/>
            <person name="Eusebio N."/>
            <person name="Adriana R."/>
            <person name="Vieira A."/>
            <person name="Brugerolle De Fraissinette N."/>
            <person name="Rezende De Castro R."/>
            <person name="Schneider M.P."/>
            <person name="Vasconcelos V."/>
            <person name="Leao P.N."/>
        </authorList>
    </citation>
    <scope>NUCLEOTIDE SEQUENCE</scope>
    <source>
        <strain evidence="8">LEGE 12446</strain>
    </source>
</reference>
<sequence length="287" mass="31777">MLNWKGFVVNYRMWRRRWFYPLISLVVALSLCLSTALPGRTLEFLPLILQGVQVLQLSNISDRQETDIGKQINQEILGSQVKLYRNAEVNSYVEQIGRRLAANSDRPNLPYTFQVVEDDAINAFATLGGYVYVHTGLLKTADNEAELASVMAHEIGHIGGRHLVKQMRQKAIASGLATATGLDRNTAVNIGVELALNRPRSRQDEYDADKRGLRTLTRAGYAQSAMVSFMQKLLKKGGSVPTFLSTHPGTSDRIAGLKRAIESQPSNGSYGLDTASYRANIRPLARS</sequence>
<feature type="domain" description="Peptidase M48" evidence="7">
    <location>
        <begin position="90"/>
        <end position="259"/>
    </location>
</feature>
<dbReference type="InterPro" id="IPR051156">
    <property type="entry name" value="Mito/Outer_Membr_Metalloprot"/>
</dbReference>
<dbReference type="PANTHER" id="PTHR22726:SF1">
    <property type="entry name" value="METALLOENDOPEPTIDASE OMA1, MITOCHONDRIAL"/>
    <property type="match status" value="1"/>
</dbReference>
<comment type="cofactor">
    <cofactor evidence="6">
        <name>Zn(2+)</name>
        <dbReference type="ChEBI" id="CHEBI:29105"/>
    </cofactor>
    <text evidence="6">Binds 1 zinc ion per subunit.</text>
</comment>
<keyword evidence="4 6" id="KW-0862">Zinc</keyword>
<dbReference type="Proteomes" id="UP000622533">
    <property type="component" value="Unassembled WGS sequence"/>
</dbReference>